<dbReference type="AlphaFoldDB" id="A0A5B7JFR7"/>
<organism evidence="2 3">
    <name type="scientific">Portunus trituberculatus</name>
    <name type="common">Swimming crab</name>
    <name type="synonym">Neptunus trituberculatus</name>
    <dbReference type="NCBI Taxonomy" id="210409"/>
    <lineage>
        <taxon>Eukaryota</taxon>
        <taxon>Metazoa</taxon>
        <taxon>Ecdysozoa</taxon>
        <taxon>Arthropoda</taxon>
        <taxon>Crustacea</taxon>
        <taxon>Multicrustacea</taxon>
        <taxon>Malacostraca</taxon>
        <taxon>Eumalacostraca</taxon>
        <taxon>Eucarida</taxon>
        <taxon>Decapoda</taxon>
        <taxon>Pleocyemata</taxon>
        <taxon>Brachyura</taxon>
        <taxon>Eubrachyura</taxon>
        <taxon>Portunoidea</taxon>
        <taxon>Portunidae</taxon>
        <taxon>Portuninae</taxon>
        <taxon>Portunus</taxon>
    </lineage>
</organism>
<proteinExistence type="predicted"/>
<name>A0A5B7JFR7_PORTR</name>
<dbReference type="Proteomes" id="UP000324222">
    <property type="component" value="Unassembled WGS sequence"/>
</dbReference>
<reference evidence="2 3" key="1">
    <citation type="submission" date="2019-05" db="EMBL/GenBank/DDBJ databases">
        <title>Another draft genome of Portunus trituberculatus and its Hox gene families provides insights of decapod evolution.</title>
        <authorList>
            <person name="Jeong J.-H."/>
            <person name="Song I."/>
            <person name="Kim S."/>
            <person name="Choi T."/>
            <person name="Kim D."/>
            <person name="Ryu S."/>
            <person name="Kim W."/>
        </authorList>
    </citation>
    <scope>NUCLEOTIDE SEQUENCE [LARGE SCALE GENOMIC DNA]</scope>
    <source>
        <tissue evidence="2">Muscle</tissue>
    </source>
</reference>
<gene>
    <name evidence="2" type="ORF">E2C01_087283</name>
</gene>
<evidence type="ECO:0000256" key="1">
    <source>
        <dbReference type="SAM" id="MobiDB-lite"/>
    </source>
</evidence>
<dbReference type="EMBL" id="VSRR010090472">
    <property type="protein sequence ID" value="MPC92207.1"/>
    <property type="molecule type" value="Genomic_DNA"/>
</dbReference>
<feature type="region of interest" description="Disordered" evidence="1">
    <location>
        <begin position="72"/>
        <end position="95"/>
    </location>
</feature>
<sequence length="95" mass="10544">MTRVTIIPFIFHSYCDILNWTPFSSSSSSFSSSSSSLLRFPRYPKCKGAMSRMLPVNLERYMRGRDLAHMPELLTGGKGGAEEGLRTPGKVRGGK</sequence>
<evidence type="ECO:0000313" key="2">
    <source>
        <dbReference type="EMBL" id="MPC92207.1"/>
    </source>
</evidence>
<accession>A0A5B7JFR7</accession>
<keyword evidence="3" id="KW-1185">Reference proteome</keyword>
<comment type="caution">
    <text evidence="2">The sequence shown here is derived from an EMBL/GenBank/DDBJ whole genome shotgun (WGS) entry which is preliminary data.</text>
</comment>
<evidence type="ECO:0000313" key="3">
    <source>
        <dbReference type="Proteomes" id="UP000324222"/>
    </source>
</evidence>
<protein>
    <submittedName>
        <fullName evidence="2">Uncharacterized protein</fullName>
    </submittedName>
</protein>